<feature type="domain" description="Putative conjugal transfer nickase/helicase TraI C-terminal" evidence="3">
    <location>
        <begin position="406"/>
        <end position="531"/>
    </location>
</feature>
<dbReference type="InterPro" id="IPR011093">
    <property type="entry name" value="TraI_2_C"/>
</dbReference>
<dbReference type="InterPro" id="IPR011119">
    <property type="entry name" value="Unchr_helicase_relaxase_TraI"/>
</dbReference>
<dbReference type="EMBL" id="VDEI02000002">
    <property type="protein sequence ID" value="TRK43957.1"/>
    <property type="molecule type" value="Genomic_DNA"/>
</dbReference>
<dbReference type="NCBIfam" id="TIGR03760">
    <property type="entry name" value="ICE_TraI_Pfluor"/>
    <property type="match status" value="1"/>
</dbReference>
<feature type="region of interest" description="Disordered" evidence="1">
    <location>
        <begin position="372"/>
        <end position="398"/>
    </location>
</feature>
<feature type="domain" description="Uncharacterised" evidence="2">
    <location>
        <begin position="36"/>
        <end position="241"/>
    </location>
</feature>
<protein>
    <submittedName>
        <fullName evidence="4">Uncharacterized protein</fullName>
    </submittedName>
</protein>
<dbReference type="InterPro" id="IPR036388">
    <property type="entry name" value="WH-like_DNA-bd_sf"/>
</dbReference>
<dbReference type="Gene3D" id="1.10.10.10">
    <property type="entry name" value="Winged helix-like DNA-binding domain superfamily/Winged helix DNA-binding domain"/>
    <property type="match status" value="2"/>
</dbReference>
<dbReference type="Gene3D" id="2.40.10.200">
    <property type="entry name" value="STY4665 C-terminal domain-like"/>
    <property type="match status" value="1"/>
</dbReference>
<dbReference type="Pfam" id="PF07515">
    <property type="entry name" value="TraI_2_C"/>
    <property type="match status" value="1"/>
</dbReference>
<dbReference type="InterPro" id="IPR022391">
    <property type="entry name" value="ICE_relaxase_PFGI-1"/>
</dbReference>
<dbReference type="InterPro" id="IPR036390">
    <property type="entry name" value="WH_DNA-bd_sf"/>
</dbReference>
<proteinExistence type="predicted"/>
<sequence>MFQKVKLWIQSKNSTQPTVNPPENATKISDHSVDGYFEPLSVSDLLQRERRRQCLRTLWEYSALPKERFERYFLPPLHGVVNLCQRLPASAQGKFAYTDGMVDYVLQTTVFAVRISKGYMLPRGATAEEQSAQSISWSAVVYYAALFHSLGSLWNIEGELRSGAVWSPGLSVPEEPYRFRFKAEPDVAGAQVFGEMIAIRFLPEPVLQWLGKNPDILRTLLAFISGRYIDATDIQDIVNEAIVHAGGNALGFAAVQGQSSPELPETLNPAVESSPALMQSPSPVPPVIPDVAEGEQETASLLSSLGSAVEPVGGERQLSAETDPDVLQVMSILGVLSDVDTQVSENESRDPGTDIVAGEPLPEVVRPLINTPEVAPPEDDSPEAEVQECTELSTDSVSSLSPAELGNLFWAWLRDGLLKGDIPVNTADASVHLTCGFIFISVPAVFFLFLNSHSYPCGSSGLRESMRKEQVQSAFERMRKHRISDNRRFWQCCLYEESGCRGKYRKLTGYLIKMSEIYAAGSFPCDSLFLKVMN</sequence>
<comment type="caution">
    <text evidence="4">The sequence shown here is derived from an EMBL/GenBank/DDBJ whole genome shotgun (WGS) entry which is preliminary data.</text>
</comment>
<accession>A0A5C5HI00</accession>
<reference evidence="4 5" key="1">
    <citation type="journal article" date="2019" name="Appl. Environ. Microbiol.">
        <title>Clinically Unreported Salmonellosis Outbreak Detected via Comparative Genomic Analysis of Municipal Wastewater Salmonella Isolates.</title>
        <authorList>
            <person name="Diemert S."/>
            <person name="Yan T."/>
        </authorList>
    </citation>
    <scope>NUCLEOTIDE SEQUENCE [LARGE SCALE GENOMIC DNA]</scope>
    <source>
        <strain evidence="4 5">HIY0008</strain>
    </source>
</reference>
<evidence type="ECO:0000256" key="1">
    <source>
        <dbReference type="SAM" id="MobiDB-lite"/>
    </source>
</evidence>
<evidence type="ECO:0000313" key="5">
    <source>
        <dbReference type="Proteomes" id="UP000307596"/>
    </source>
</evidence>
<organism evidence="4 5">
    <name type="scientific">Salmonella enterica subsp. enterica serovar Give</name>
    <dbReference type="NCBI Taxonomy" id="46626"/>
    <lineage>
        <taxon>Bacteria</taxon>
        <taxon>Pseudomonadati</taxon>
        <taxon>Pseudomonadota</taxon>
        <taxon>Gammaproteobacteria</taxon>
        <taxon>Enterobacterales</taxon>
        <taxon>Enterobacteriaceae</taxon>
        <taxon>Salmonella</taxon>
    </lineage>
</organism>
<name>A0A5C5HI00_SALET</name>
<feature type="region of interest" description="Disordered" evidence="1">
    <location>
        <begin position="259"/>
        <end position="282"/>
    </location>
</feature>
<dbReference type="AlphaFoldDB" id="A0A5C5HI00"/>
<feature type="compositionally biased region" description="Acidic residues" evidence="1">
    <location>
        <begin position="376"/>
        <end position="388"/>
    </location>
</feature>
<dbReference type="SUPFAM" id="SSF46785">
    <property type="entry name" value="Winged helix' DNA-binding domain"/>
    <property type="match status" value="1"/>
</dbReference>
<dbReference type="Pfam" id="PF07514">
    <property type="entry name" value="TraI_2"/>
    <property type="match status" value="1"/>
</dbReference>
<evidence type="ECO:0000313" key="4">
    <source>
        <dbReference type="EMBL" id="TRK43957.1"/>
    </source>
</evidence>
<evidence type="ECO:0000259" key="3">
    <source>
        <dbReference type="Pfam" id="PF07515"/>
    </source>
</evidence>
<dbReference type="RefSeq" id="WP_001646215.1">
    <property type="nucleotide sequence ID" value="NZ_VDEI02000002.1"/>
</dbReference>
<dbReference type="Proteomes" id="UP000307596">
    <property type="component" value="Unassembled WGS sequence"/>
</dbReference>
<evidence type="ECO:0000259" key="2">
    <source>
        <dbReference type="Pfam" id="PF07514"/>
    </source>
</evidence>
<gene>
    <name evidence="4" type="ORF">FG567_007985</name>
</gene>
<dbReference type="Gene3D" id="1.10.3210.40">
    <property type="match status" value="1"/>
</dbReference>